<reference evidence="4 5" key="1">
    <citation type="submission" date="2020-08" db="EMBL/GenBank/DDBJ databases">
        <title>Genomic Encyclopedia of Type Strains, Phase IV (KMG-V): Genome sequencing to study the core and pangenomes of soil and plant-associated prokaryotes.</title>
        <authorList>
            <person name="Whitman W."/>
        </authorList>
    </citation>
    <scope>NUCLEOTIDE SEQUENCE [LARGE SCALE GENOMIC DNA]</scope>
    <source>
        <strain evidence="2 5">SEMIA 444</strain>
        <strain evidence="1 4">SEMIA 448</strain>
        <strain evidence="3 6">SEMIA 452</strain>
    </source>
</reference>
<evidence type="ECO:0000313" key="4">
    <source>
        <dbReference type="Proteomes" id="UP000520770"/>
    </source>
</evidence>
<dbReference type="Proteomes" id="UP000576087">
    <property type="component" value="Unassembled WGS sequence"/>
</dbReference>
<dbReference type="Proteomes" id="UP000524535">
    <property type="component" value="Unassembled WGS sequence"/>
</dbReference>
<dbReference type="EMBL" id="JACIHM010000001">
    <property type="protein sequence ID" value="MBB4444276.1"/>
    <property type="molecule type" value="Genomic_DNA"/>
</dbReference>
<name>A0A7W6X7K5_9HYPH</name>
<evidence type="ECO:0000313" key="2">
    <source>
        <dbReference type="EMBL" id="MBB4409587.1"/>
    </source>
</evidence>
<gene>
    <name evidence="2" type="ORF">GGE31_000058</name>
    <name evidence="1" type="ORF">GGE33_001727</name>
    <name evidence="3" type="ORF">GGE35_000058</name>
</gene>
<dbReference type="RefSeq" id="WP_183822102.1">
    <property type="nucleotide sequence ID" value="NZ_JACIGW010000001.1"/>
</dbReference>
<evidence type="ECO:0000313" key="6">
    <source>
        <dbReference type="Proteomes" id="UP000576087"/>
    </source>
</evidence>
<protein>
    <submittedName>
        <fullName evidence="2">Uncharacterized protein</fullName>
    </submittedName>
</protein>
<accession>A0A7W6X7K5</accession>
<evidence type="ECO:0000313" key="1">
    <source>
        <dbReference type="EMBL" id="MBB4348019.1"/>
    </source>
</evidence>
<organism evidence="2 5">
    <name type="scientific">Aliirhizobium cellulosilyticum</name>
    <dbReference type="NCBI Taxonomy" id="393664"/>
    <lineage>
        <taxon>Bacteria</taxon>
        <taxon>Pseudomonadati</taxon>
        <taxon>Pseudomonadota</taxon>
        <taxon>Alphaproteobacteria</taxon>
        <taxon>Hyphomicrobiales</taxon>
        <taxon>Rhizobiaceae</taxon>
        <taxon>Aliirhizobium</taxon>
    </lineage>
</organism>
<keyword evidence="5" id="KW-1185">Reference proteome</keyword>
<sequence length="103" mass="10655">MPLSGVHIVAGYPGSSQPDKQQPILGKIAWSESPATGVATTNTAPAVGDALGQPIFRLRSSADAYFAIGKTPNPSMSPRVFVPANTDVDIYVDTGDKAAWVAA</sequence>
<dbReference type="AlphaFoldDB" id="A0A7W6X7K5"/>
<dbReference type="EMBL" id="JACIGY010000001">
    <property type="protein sequence ID" value="MBB4409587.1"/>
    <property type="molecule type" value="Genomic_DNA"/>
</dbReference>
<dbReference type="Proteomes" id="UP000520770">
    <property type="component" value="Unassembled WGS sequence"/>
</dbReference>
<comment type="caution">
    <text evidence="2">The sequence shown here is derived from an EMBL/GenBank/DDBJ whole genome shotgun (WGS) entry which is preliminary data.</text>
</comment>
<evidence type="ECO:0000313" key="5">
    <source>
        <dbReference type="Proteomes" id="UP000524535"/>
    </source>
</evidence>
<evidence type="ECO:0000313" key="3">
    <source>
        <dbReference type="EMBL" id="MBB4444276.1"/>
    </source>
</evidence>
<dbReference type="EMBL" id="JACIGW010000001">
    <property type="protein sequence ID" value="MBB4348019.1"/>
    <property type="molecule type" value="Genomic_DNA"/>
</dbReference>
<proteinExistence type="predicted"/>